<comment type="caution">
    <text evidence="12">The sequence shown here is derived from an EMBL/GenBank/DDBJ whole genome shotgun (WGS) entry which is preliminary data.</text>
</comment>
<keyword evidence="4 10" id="KW-0732">Signal</keyword>
<sequence>MLRTYLPTYTSTMLRSLVTAALLLATGAHAHFTVQYPTTVGEFKDDDEDKSPCGGYSPDLGSINTVDFHVGGDAVATRSTHPQTTWLYRITSDALSSNNWTQIYGIVQQSGPGDFCIDAVTLPSEYVGRKAILSIVGSGIDGTLYQCSALRFVEGTADTPSACVNGSAITVSYVTDDTLSSMVSSSTVGGEENSGNNPASTTTSAPSDTSTPNAAPSLHAFALSGMGTFITTGVMVLAGFAFMV</sequence>
<protein>
    <recommendedName>
        <fullName evidence="11">Copper acquisition factor BIM1-like domain-containing protein</fullName>
    </recommendedName>
</protein>
<gene>
    <name evidence="12" type="ORF">RRF57_003698</name>
</gene>
<evidence type="ECO:0000313" key="13">
    <source>
        <dbReference type="Proteomes" id="UP001305414"/>
    </source>
</evidence>
<dbReference type="Pfam" id="PF20238">
    <property type="entry name" value="BIM1-like_dom"/>
    <property type="match status" value="1"/>
</dbReference>
<evidence type="ECO:0000313" key="12">
    <source>
        <dbReference type="EMBL" id="KAK5627983.1"/>
    </source>
</evidence>
<evidence type="ECO:0000256" key="7">
    <source>
        <dbReference type="ARBA" id="ARBA00023288"/>
    </source>
</evidence>
<dbReference type="AlphaFoldDB" id="A0AAN7Z5M3"/>
<evidence type="ECO:0000256" key="4">
    <source>
        <dbReference type="ARBA" id="ARBA00022729"/>
    </source>
</evidence>
<evidence type="ECO:0000256" key="6">
    <source>
        <dbReference type="ARBA" id="ARBA00023180"/>
    </source>
</evidence>
<keyword evidence="3" id="KW-0336">GPI-anchor</keyword>
<proteinExistence type="predicted"/>
<dbReference type="PANTHER" id="PTHR34992:SF1">
    <property type="entry name" value="COPPER ACQUISITION FACTOR BIM1-LIKE DOMAIN-CONTAINING PROTEIN"/>
    <property type="match status" value="1"/>
</dbReference>
<name>A0AAN7Z5M3_9PEZI</name>
<feature type="signal peptide" evidence="10">
    <location>
        <begin position="1"/>
        <end position="30"/>
    </location>
</feature>
<keyword evidence="13" id="KW-1185">Reference proteome</keyword>
<comment type="subcellular location">
    <subcellularLocation>
        <location evidence="1">Cell membrane</location>
        <topology evidence="1">Lipid-anchor</topology>
        <topology evidence="1">GPI-anchor</topology>
    </subcellularLocation>
</comment>
<dbReference type="CDD" id="cd21176">
    <property type="entry name" value="LPMO_auxiliary-like"/>
    <property type="match status" value="1"/>
</dbReference>
<evidence type="ECO:0000256" key="3">
    <source>
        <dbReference type="ARBA" id="ARBA00022622"/>
    </source>
</evidence>
<feature type="domain" description="Copper acquisition factor BIM1-like" evidence="11">
    <location>
        <begin position="29"/>
        <end position="167"/>
    </location>
</feature>
<dbReference type="PANTHER" id="PTHR34992">
    <property type="entry name" value="HYPHAL ANASTAMOSIS-7 PROTEIN"/>
    <property type="match status" value="1"/>
</dbReference>
<evidence type="ECO:0000256" key="1">
    <source>
        <dbReference type="ARBA" id="ARBA00004609"/>
    </source>
</evidence>
<evidence type="ECO:0000256" key="9">
    <source>
        <dbReference type="SAM" id="Phobius"/>
    </source>
</evidence>
<keyword evidence="9" id="KW-1133">Transmembrane helix</keyword>
<dbReference type="GO" id="GO:0005886">
    <property type="term" value="C:plasma membrane"/>
    <property type="evidence" value="ECO:0007669"/>
    <property type="project" value="UniProtKB-SubCell"/>
</dbReference>
<keyword evidence="6" id="KW-0325">Glycoprotein</keyword>
<keyword evidence="5 9" id="KW-0472">Membrane</keyword>
<reference evidence="12 13" key="1">
    <citation type="submission" date="2023-10" db="EMBL/GenBank/DDBJ databases">
        <title>Draft genome sequence of Xylaria bambusicola isolate GMP-LS, the root and basal stem rot pathogen of sugarcane in Indonesia.</title>
        <authorList>
            <person name="Selvaraj P."/>
            <person name="Muralishankar V."/>
            <person name="Muruganantham S."/>
            <person name="Sp S."/>
            <person name="Haryani S."/>
            <person name="Lau K.J.X."/>
            <person name="Naqvi N.I."/>
        </authorList>
    </citation>
    <scope>NUCLEOTIDE SEQUENCE [LARGE SCALE GENOMIC DNA]</scope>
    <source>
        <strain evidence="12">GMP-LS</strain>
    </source>
</reference>
<evidence type="ECO:0000256" key="10">
    <source>
        <dbReference type="SAM" id="SignalP"/>
    </source>
</evidence>
<feature type="transmembrane region" description="Helical" evidence="9">
    <location>
        <begin position="220"/>
        <end position="243"/>
    </location>
</feature>
<dbReference type="InterPro" id="IPR046530">
    <property type="entry name" value="BIM1-like_dom"/>
</dbReference>
<dbReference type="Proteomes" id="UP001305414">
    <property type="component" value="Unassembled WGS sequence"/>
</dbReference>
<keyword evidence="9" id="KW-0812">Transmembrane</keyword>
<organism evidence="12 13">
    <name type="scientific">Xylaria bambusicola</name>
    <dbReference type="NCBI Taxonomy" id="326684"/>
    <lineage>
        <taxon>Eukaryota</taxon>
        <taxon>Fungi</taxon>
        <taxon>Dikarya</taxon>
        <taxon>Ascomycota</taxon>
        <taxon>Pezizomycotina</taxon>
        <taxon>Sordariomycetes</taxon>
        <taxon>Xylariomycetidae</taxon>
        <taxon>Xylariales</taxon>
        <taxon>Xylariaceae</taxon>
        <taxon>Xylaria</taxon>
    </lineage>
</organism>
<keyword evidence="7" id="KW-0449">Lipoprotein</keyword>
<evidence type="ECO:0000259" key="11">
    <source>
        <dbReference type="Pfam" id="PF20238"/>
    </source>
</evidence>
<evidence type="ECO:0000256" key="8">
    <source>
        <dbReference type="SAM" id="MobiDB-lite"/>
    </source>
</evidence>
<evidence type="ECO:0000256" key="5">
    <source>
        <dbReference type="ARBA" id="ARBA00023136"/>
    </source>
</evidence>
<dbReference type="GO" id="GO:0098552">
    <property type="term" value="C:side of membrane"/>
    <property type="evidence" value="ECO:0007669"/>
    <property type="project" value="UniProtKB-KW"/>
</dbReference>
<accession>A0AAN7Z5M3</accession>
<keyword evidence="2" id="KW-1003">Cell membrane</keyword>
<feature type="chain" id="PRO_5042900461" description="Copper acquisition factor BIM1-like domain-containing protein" evidence="10">
    <location>
        <begin position="31"/>
        <end position="244"/>
    </location>
</feature>
<dbReference type="InterPro" id="IPR046936">
    <property type="entry name" value="BIM1-like"/>
</dbReference>
<dbReference type="EMBL" id="JAWHQM010000006">
    <property type="protein sequence ID" value="KAK5627983.1"/>
    <property type="molecule type" value="Genomic_DNA"/>
</dbReference>
<feature type="region of interest" description="Disordered" evidence="8">
    <location>
        <begin position="183"/>
        <end position="212"/>
    </location>
</feature>
<evidence type="ECO:0000256" key="2">
    <source>
        <dbReference type="ARBA" id="ARBA00022475"/>
    </source>
</evidence>
<feature type="compositionally biased region" description="Low complexity" evidence="8">
    <location>
        <begin position="196"/>
        <end position="212"/>
    </location>
</feature>